<sequence length="211" mass="22506">MKTSAVCVVVIAALRCVHGMFVGNMFLPFGSIMTSSGILGFKISMAASLISLVSQGILSGDFETRAGTVIAESSTGKLSGWPGLLVPNTTTSATTAQPDERAPISALQDILSVEPEQQHQMDLLFTFLKQMDDRRCLSRLVCESAAERTAPGQSGQRDRALLQQQRGAQDRSRGRCSLPPQTPGRSRGAAGCAQEFAECTADLRRVLSTAD</sequence>
<dbReference type="VEuPathDB" id="VectorBase:RSAN_035098"/>
<proteinExistence type="predicted"/>
<name>A0A9D4PUT6_RHISA</name>
<accession>A0A9D4PUT6</accession>
<protein>
    <submittedName>
        <fullName evidence="2">Uncharacterized protein</fullName>
    </submittedName>
</protein>
<feature type="region of interest" description="Disordered" evidence="1">
    <location>
        <begin position="147"/>
        <end position="191"/>
    </location>
</feature>
<dbReference type="Proteomes" id="UP000821837">
    <property type="component" value="Unassembled WGS sequence"/>
</dbReference>
<dbReference type="AlphaFoldDB" id="A0A9D4PUT6"/>
<reference evidence="2" key="1">
    <citation type="journal article" date="2020" name="Cell">
        <title>Large-Scale Comparative Analyses of Tick Genomes Elucidate Their Genetic Diversity and Vector Capacities.</title>
        <authorList>
            <consortium name="Tick Genome and Microbiome Consortium (TIGMIC)"/>
            <person name="Jia N."/>
            <person name="Wang J."/>
            <person name="Shi W."/>
            <person name="Du L."/>
            <person name="Sun Y."/>
            <person name="Zhan W."/>
            <person name="Jiang J.F."/>
            <person name="Wang Q."/>
            <person name="Zhang B."/>
            <person name="Ji P."/>
            <person name="Bell-Sakyi L."/>
            <person name="Cui X.M."/>
            <person name="Yuan T.T."/>
            <person name="Jiang B.G."/>
            <person name="Yang W.F."/>
            <person name="Lam T.T."/>
            <person name="Chang Q.C."/>
            <person name="Ding S.J."/>
            <person name="Wang X.J."/>
            <person name="Zhu J.G."/>
            <person name="Ruan X.D."/>
            <person name="Zhao L."/>
            <person name="Wei J.T."/>
            <person name="Ye R.Z."/>
            <person name="Que T.C."/>
            <person name="Du C.H."/>
            <person name="Zhou Y.H."/>
            <person name="Cheng J.X."/>
            <person name="Dai P.F."/>
            <person name="Guo W.B."/>
            <person name="Han X.H."/>
            <person name="Huang E.J."/>
            <person name="Li L.F."/>
            <person name="Wei W."/>
            <person name="Gao Y.C."/>
            <person name="Liu J.Z."/>
            <person name="Shao H.Z."/>
            <person name="Wang X."/>
            <person name="Wang C.C."/>
            <person name="Yang T.C."/>
            <person name="Huo Q.B."/>
            <person name="Li W."/>
            <person name="Chen H.Y."/>
            <person name="Chen S.E."/>
            <person name="Zhou L.G."/>
            <person name="Ni X.B."/>
            <person name="Tian J.H."/>
            <person name="Sheng Y."/>
            <person name="Liu T."/>
            <person name="Pan Y.S."/>
            <person name="Xia L.Y."/>
            <person name="Li J."/>
            <person name="Zhao F."/>
            <person name="Cao W.C."/>
        </authorList>
    </citation>
    <scope>NUCLEOTIDE SEQUENCE</scope>
    <source>
        <strain evidence="2">Rsan-2018</strain>
    </source>
</reference>
<evidence type="ECO:0000313" key="2">
    <source>
        <dbReference type="EMBL" id="KAH7956158.1"/>
    </source>
</evidence>
<dbReference type="EMBL" id="JABSTV010001250">
    <property type="protein sequence ID" value="KAH7956158.1"/>
    <property type="molecule type" value="Genomic_DNA"/>
</dbReference>
<evidence type="ECO:0000256" key="1">
    <source>
        <dbReference type="SAM" id="MobiDB-lite"/>
    </source>
</evidence>
<reference evidence="2" key="2">
    <citation type="submission" date="2021-09" db="EMBL/GenBank/DDBJ databases">
        <authorList>
            <person name="Jia N."/>
            <person name="Wang J."/>
            <person name="Shi W."/>
            <person name="Du L."/>
            <person name="Sun Y."/>
            <person name="Zhan W."/>
            <person name="Jiang J."/>
            <person name="Wang Q."/>
            <person name="Zhang B."/>
            <person name="Ji P."/>
            <person name="Sakyi L.B."/>
            <person name="Cui X."/>
            <person name="Yuan T."/>
            <person name="Jiang B."/>
            <person name="Yang W."/>
            <person name="Lam T.T.-Y."/>
            <person name="Chang Q."/>
            <person name="Ding S."/>
            <person name="Wang X."/>
            <person name="Zhu J."/>
            <person name="Ruan X."/>
            <person name="Zhao L."/>
            <person name="Wei J."/>
            <person name="Que T."/>
            <person name="Du C."/>
            <person name="Cheng J."/>
            <person name="Dai P."/>
            <person name="Han X."/>
            <person name="Huang E."/>
            <person name="Gao Y."/>
            <person name="Liu J."/>
            <person name="Shao H."/>
            <person name="Ye R."/>
            <person name="Li L."/>
            <person name="Wei W."/>
            <person name="Wang X."/>
            <person name="Wang C."/>
            <person name="Huo Q."/>
            <person name="Li W."/>
            <person name="Guo W."/>
            <person name="Chen H."/>
            <person name="Chen S."/>
            <person name="Zhou L."/>
            <person name="Zhou L."/>
            <person name="Ni X."/>
            <person name="Tian J."/>
            <person name="Zhou Y."/>
            <person name="Sheng Y."/>
            <person name="Liu T."/>
            <person name="Pan Y."/>
            <person name="Xia L."/>
            <person name="Li J."/>
            <person name="Zhao F."/>
            <person name="Cao W."/>
        </authorList>
    </citation>
    <scope>NUCLEOTIDE SEQUENCE</scope>
    <source>
        <strain evidence="2">Rsan-2018</strain>
        <tissue evidence="2">Larvae</tissue>
    </source>
</reference>
<evidence type="ECO:0000313" key="3">
    <source>
        <dbReference type="Proteomes" id="UP000821837"/>
    </source>
</evidence>
<comment type="caution">
    <text evidence="2">The sequence shown here is derived from an EMBL/GenBank/DDBJ whole genome shotgun (WGS) entry which is preliminary data.</text>
</comment>
<gene>
    <name evidence="2" type="ORF">HPB52_006590</name>
</gene>
<organism evidence="2 3">
    <name type="scientific">Rhipicephalus sanguineus</name>
    <name type="common">Brown dog tick</name>
    <name type="synonym">Ixodes sanguineus</name>
    <dbReference type="NCBI Taxonomy" id="34632"/>
    <lineage>
        <taxon>Eukaryota</taxon>
        <taxon>Metazoa</taxon>
        <taxon>Ecdysozoa</taxon>
        <taxon>Arthropoda</taxon>
        <taxon>Chelicerata</taxon>
        <taxon>Arachnida</taxon>
        <taxon>Acari</taxon>
        <taxon>Parasitiformes</taxon>
        <taxon>Ixodida</taxon>
        <taxon>Ixodoidea</taxon>
        <taxon>Ixodidae</taxon>
        <taxon>Rhipicephalinae</taxon>
        <taxon>Rhipicephalus</taxon>
        <taxon>Rhipicephalus</taxon>
    </lineage>
</organism>
<keyword evidence="3" id="KW-1185">Reference proteome</keyword>